<reference evidence="1 2" key="1">
    <citation type="submission" date="2020-10" db="EMBL/GenBank/DDBJ databases">
        <title>Identification of Nocardia species via Next-generation sequencing and recognition of intraspecies genetic diversity.</title>
        <authorList>
            <person name="Li P."/>
            <person name="Li P."/>
            <person name="Lu B."/>
        </authorList>
    </citation>
    <scope>NUCLEOTIDE SEQUENCE [LARGE SCALE GENOMIC DNA]</scope>
    <source>
        <strain evidence="1 2">BJ06-0157</strain>
    </source>
</reference>
<comment type="caution">
    <text evidence="1">The sequence shown here is derived from an EMBL/GenBank/DDBJ whole genome shotgun (WGS) entry which is preliminary data.</text>
</comment>
<evidence type="ECO:0000313" key="2">
    <source>
        <dbReference type="Proteomes" id="UP000702209"/>
    </source>
</evidence>
<sequence length="170" mass="18844">MEKSFEVVDDFYPNPIDIRERALALVAGQSQRNALAHQFPCGFVDREGVDRIVQLCGNDPISQTTHDTLANFRVLSNGALDRLPEEYLGNWVALIWLNLPEQCQGGFSHYTMPELPERASGTETMFVAERFNRLVLFKASSGSYADGPGFGADPESARLTQVITFPCVTS</sequence>
<dbReference type="RefSeq" id="WP_195130372.1">
    <property type="nucleotide sequence ID" value="NZ_JADLQX010000011.1"/>
</dbReference>
<accession>A0ABS0CR35</accession>
<evidence type="ECO:0000313" key="1">
    <source>
        <dbReference type="EMBL" id="MBF6299079.1"/>
    </source>
</evidence>
<dbReference type="EMBL" id="JADLQX010000011">
    <property type="protein sequence ID" value="MBF6299079.1"/>
    <property type="molecule type" value="Genomic_DNA"/>
</dbReference>
<protein>
    <submittedName>
        <fullName evidence="1">Uncharacterized protein</fullName>
    </submittedName>
</protein>
<dbReference type="Proteomes" id="UP000702209">
    <property type="component" value="Unassembled WGS sequence"/>
</dbReference>
<gene>
    <name evidence="1" type="ORF">IU459_16235</name>
</gene>
<proteinExistence type="predicted"/>
<organism evidence="1 2">
    <name type="scientific">Nocardia amamiensis</name>
    <dbReference type="NCBI Taxonomy" id="404578"/>
    <lineage>
        <taxon>Bacteria</taxon>
        <taxon>Bacillati</taxon>
        <taxon>Actinomycetota</taxon>
        <taxon>Actinomycetes</taxon>
        <taxon>Mycobacteriales</taxon>
        <taxon>Nocardiaceae</taxon>
        <taxon>Nocardia</taxon>
    </lineage>
</organism>
<keyword evidence="2" id="KW-1185">Reference proteome</keyword>
<name>A0ABS0CR35_9NOCA</name>